<organism evidence="3">
    <name type="scientific">Xanthomonas albilineans (strain GPE PC73 / CFBP 7063)</name>
    <dbReference type="NCBI Taxonomy" id="380358"/>
    <lineage>
        <taxon>Bacteria</taxon>
        <taxon>Pseudomonadati</taxon>
        <taxon>Pseudomonadota</taxon>
        <taxon>Gammaproteobacteria</taxon>
        <taxon>Lysobacterales</taxon>
        <taxon>Lysobacteraceae</taxon>
        <taxon>Xanthomonas</taxon>
    </lineage>
</organism>
<evidence type="ECO:0000313" key="3">
    <source>
        <dbReference type="Proteomes" id="UP000001890"/>
    </source>
</evidence>
<dbReference type="OrthoDB" id="5298817at2"/>
<name>D6CK45_XANAP</name>
<feature type="domain" description="SprT-like" evidence="1">
    <location>
        <begin position="12"/>
        <end position="114"/>
    </location>
</feature>
<proteinExistence type="predicted"/>
<sequence length="237" mass="26560">MRPTDDTYRELQTAFDHFNAELFGNSLQPCLLTLQREKKTYGYFSAERFVRRGDGSRTDEIALNPAYFGIVPIVEVMQTIAHEMTHLWQHHFGRPGRRRYHNREWANKMEAIGLMPSSTGKPGGKRTGEHMADYPIEGGLFLAACDKLLTKDFRISWADRFPARHVAAQALEAATEEGMTDTGGITLTPANESSKKPTRAKYRCSTCETNVWGKPGLKLVCGECGNAYEVNEGILGL</sequence>
<evidence type="ECO:0000259" key="1">
    <source>
        <dbReference type="Pfam" id="PF10263"/>
    </source>
</evidence>
<dbReference type="InterPro" id="IPR006640">
    <property type="entry name" value="SprT-like_domain"/>
</dbReference>
<keyword evidence="2" id="KW-0614">Plasmid</keyword>
<dbReference type="EMBL" id="FP340277">
    <property type="protein sequence ID" value="CAZ15825.1"/>
    <property type="molecule type" value="Genomic_DNA"/>
</dbReference>
<gene>
    <name evidence="2" type="ordered locus">XALr_3238</name>
</gene>
<dbReference type="Proteomes" id="UP000001890">
    <property type="component" value="Plasmid plasmIII"/>
</dbReference>
<accession>D6CK45</accession>
<dbReference type="GO" id="GO:0006950">
    <property type="term" value="P:response to stress"/>
    <property type="evidence" value="ECO:0007669"/>
    <property type="project" value="UniProtKB-ARBA"/>
</dbReference>
<reference evidence="3" key="1">
    <citation type="journal article" date="2009" name="BMC Genomics">
        <title>The complete genome sequence of Xanthomonas albilineans provides new insights into the reductive genome evolution of the xylem-limited Xanthomonadaceae.</title>
        <authorList>
            <person name="Pieretti I."/>
            <person name="Royer M."/>
            <person name="Barbe V."/>
            <person name="Carrere S."/>
            <person name="Koebnik R."/>
            <person name="Cociancich S."/>
            <person name="Couloux A."/>
            <person name="Darrasse A."/>
            <person name="Gouzy J."/>
            <person name="Jacques M.A."/>
            <person name="Lauber E."/>
            <person name="Manceau C."/>
            <person name="Mangenot S."/>
            <person name="Poussier S."/>
            <person name="Segurens B."/>
            <person name="Szurek B."/>
            <person name="Verdier V."/>
            <person name="Arlat M."/>
            <person name="Rott P."/>
        </authorList>
    </citation>
    <scope>NUCLEOTIDE SEQUENCE [LARGE SCALE GENOMIC DNA]</scope>
    <source>
        <strain evidence="3">GPE PC73 / CFBP 7063</strain>
        <plasmid evidence="3">Plasmid plasmIII</plasmid>
    </source>
</reference>
<dbReference type="Pfam" id="PF10263">
    <property type="entry name" value="SprT-like"/>
    <property type="match status" value="1"/>
</dbReference>
<evidence type="ECO:0000313" key="2">
    <source>
        <dbReference type="EMBL" id="CAZ15825.1"/>
    </source>
</evidence>
<protein>
    <submittedName>
        <fullName evidence="2">Putative zinc metalloproteinase</fullName>
    </submittedName>
</protein>
<keyword evidence="3" id="KW-1185">Reference proteome</keyword>
<dbReference type="AlphaFoldDB" id="D6CK45"/>
<dbReference type="KEGG" id="xal:XALr_3238"/>
<geneLocation type="plasmid" evidence="2 3">
    <name>plasmIII</name>
</geneLocation>